<sequence length="1769" mass="201569">MGEKYFILRGKDFTRTHDERIGLSLSHKPKVASSALTVSLGGVETTIAPTTAKEKVQRSPQLDNKDLQQIQHDDLEEMDLRWQMAMLTIRARRFLKNTRRKFSMNGNETIRALRSQDTKHKEGTRRTVPVETPGSSALVSCDRLGEQNEQLLEDLMTSKIHAITYKTGLESIKGRLLVYKKNEFVYEEDIKLTVENFKNSSKNLRKLIDSQIVDKCKIGLGYIVVPPPYTRNFMPPKPDLSGLEEFVNEPTISEPTVKKHIIEPSEAKASADKPKVVRKNFGSPLIEDWISDSKDEAESKPKIKKKTVKPSFAKIEFVKSKEQVKSPRKTTIKQGVQNSLNTHNPKGNQRNWNNMMPQRLGRASNDYSQLVSEPLVFFVASKDRTSAILKTFIIGIENLVDHKVKVIRCDNGTEFKNKDMNQLWEMKEPVNTACYVHNRVLVVKPHNKTLKWTKLAFDIDALTKSMNYKPVVTRNQSNGNAGTKACDDADDGFQPSSDVGKKFNEDLRQESKCRDQEKEDNVNNNSNVDAAGTNRVNVVGANTNNELLFDPKMPTLEDISTFNFLSNHKDDDEMADMNNLDTTIQVNHTPTIRIQKDHPIDQVIRDLYSTTETRNMSMNLEEHGFVTIIHQRTNHKDLQNYLFACFLSQEEPTKMDVKRDFLCEKIEEEVYVYQPPRFEDPDFPNKVYKVEKALYGLHQDPSAWYGTLSTYLLDSGFHKGKIDKTLFIRRHKDDILLVQVYVDDIFFGSTKKDLCNAFEKMMHEKFQMSSMRKLTFFLGLQVKQKQDGIFISQDKCVAEILKKYGFQKLRMQAHQWKLKSLCSRMKMEKKWMFTCIKRTVPIKTPGSSALVSCNGLGGYDWSDQAEEGPTNFALMACSSTSSNSEVSTDSNCSSSYLENVIILKEKNKQLLEDLRTSKIHAITYKTGLESVEARLLVYKKNEFVYEEDIKFVNERIVSELIVKKPIVKPSEAKASADKPKVVRKNFGSLLIEDWISNSEDEAESKPKIEKKTVKPSFAKIEFVKSKEQVKYPTKTAIKQGALNNSSQLVSEPLAEAVNTACYVHNRVLVVKPHNKTPYELFHGRTPVLSFMRPFGCLVTIFNTKDQLGKFDVVAGNQPNGNACIKACDDAGKARMEIVPGKDYILLPLWTVDPLISQDSKSSQDDGFQPSSDDGNKVDEDPRQESECIYQEKEDNVNITNNVNVSGINGVNCWAIGTKWIFQNKNDERGIVIRNKARVVAQGHTQKEGIDYDEVFAPVARIEAIRIFLAYASFKDFVVYQLDVKSAFLYGKIEKDVYVCQPPGFEDPEFLNKVYKVKKALYGLHQALRACQDKYVAEILKKYRFLEVKNENTPIETQKPLLKDEDKEEMDVHMYRSMISSLMYLTSSRPNIMFVVCACARYQVNPKLTLIGNEKILEKLTFYKAFFFPQWKFLIHDVLQCISAKTTSWNVFSSTMAFVIICLATNQKFNFSKYIFESMVKNLDNVNKFLMHPRIGKDFSGKETPLFPTIMVQPQEEIETKSKKEKRKDIKVPQLSVPISVAYEAVNKEIDDSLERAVTTTTSLYVEQDRGAKKPWGDTIAQTMSERVSKISNDSLLIGFNTPRSDMFGVNDLDGDVVIIESVDVAGQAKEVVDDITLAKALMEIKSLKPKADKVLIHEPEHGATTTTPTTITAASSRPKAKVLVIHEQEQAPTPTKDQLMLDEELAFKLHAEEEKEERIAIEYAQQIKEVNIAWDDVQAKIDADYELAQRLQAEEEKELTNAEKAKLFM</sequence>
<evidence type="ECO:0000256" key="2">
    <source>
        <dbReference type="ARBA" id="ARBA00022801"/>
    </source>
</evidence>
<feature type="compositionally biased region" description="Polar residues" evidence="3">
    <location>
        <begin position="1159"/>
        <end position="1172"/>
    </location>
</feature>
<name>A0A699GN30_TANCI</name>
<dbReference type="GO" id="GO:0046872">
    <property type="term" value="F:metal ion binding"/>
    <property type="evidence" value="ECO:0007669"/>
    <property type="project" value="UniProtKB-KW"/>
</dbReference>
<dbReference type="GO" id="GO:0016787">
    <property type="term" value="F:hydrolase activity"/>
    <property type="evidence" value="ECO:0007669"/>
    <property type="project" value="UniProtKB-KW"/>
</dbReference>
<gene>
    <name evidence="5" type="ORF">Tci_094662</name>
</gene>
<dbReference type="InterPro" id="IPR039537">
    <property type="entry name" value="Retrotran_Ty1/copia-like"/>
</dbReference>
<evidence type="ECO:0000313" key="5">
    <source>
        <dbReference type="EMBL" id="GEV22685.1"/>
    </source>
</evidence>
<dbReference type="InterPro" id="IPR013103">
    <property type="entry name" value="RVT_2"/>
</dbReference>
<protein>
    <submittedName>
        <fullName evidence="5">Retrovirus-related Pol polyprotein from transposon TNT 1-94</fullName>
    </submittedName>
</protein>
<dbReference type="PANTHER" id="PTHR42648">
    <property type="entry name" value="TRANSPOSASE, PUTATIVE-RELATED"/>
    <property type="match status" value="1"/>
</dbReference>
<dbReference type="SUPFAM" id="SSF56672">
    <property type="entry name" value="DNA/RNA polymerases"/>
    <property type="match status" value="1"/>
</dbReference>
<comment type="caution">
    <text evidence="5">The sequence shown here is derived from an EMBL/GenBank/DDBJ whole genome shotgun (WGS) entry which is preliminary data.</text>
</comment>
<evidence type="ECO:0000256" key="3">
    <source>
        <dbReference type="SAM" id="MobiDB-lite"/>
    </source>
</evidence>
<reference evidence="5" key="1">
    <citation type="journal article" date="2019" name="Sci. Rep.">
        <title>Draft genome of Tanacetum cinerariifolium, the natural source of mosquito coil.</title>
        <authorList>
            <person name="Yamashiro T."/>
            <person name="Shiraishi A."/>
            <person name="Satake H."/>
            <person name="Nakayama K."/>
        </authorList>
    </citation>
    <scope>NUCLEOTIDE SEQUENCE</scope>
</reference>
<feature type="region of interest" description="Disordered" evidence="3">
    <location>
        <begin position="1159"/>
        <end position="1184"/>
    </location>
</feature>
<feature type="domain" description="Reverse transcriptase Ty1/copia-type" evidence="4">
    <location>
        <begin position="654"/>
        <end position="806"/>
    </location>
</feature>
<proteinExistence type="predicted"/>
<feature type="region of interest" description="Disordered" evidence="3">
    <location>
        <begin position="473"/>
        <end position="530"/>
    </location>
</feature>
<feature type="compositionally biased region" description="Basic and acidic residues" evidence="3">
    <location>
        <begin position="499"/>
        <end position="521"/>
    </location>
</feature>
<accession>A0A699GN30</accession>
<dbReference type="EMBL" id="BKCJ010017817">
    <property type="protein sequence ID" value="GEV22685.1"/>
    <property type="molecule type" value="Genomic_DNA"/>
</dbReference>
<dbReference type="Pfam" id="PF07727">
    <property type="entry name" value="RVT_2"/>
    <property type="match status" value="2"/>
</dbReference>
<dbReference type="InterPro" id="IPR043502">
    <property type="entry name" value="DNA/RNA_pol_sf"/>
</dbReference>
<dbReference type="PANTHER" id="PTHR42648:SF32">
    <property type="entry name" value="RIBONUCLEASE H-LIKE DOMAIN, GAG-PRE-INTEGRASE DOMAIN PROTEIN-RELATED"/>
    <property type="match status" value="1"/>
</dbReference>
<evidence type="ECO:0000259" key="4">
    <source>
        <dbReference type="Pfam" id="PF07727"/>
    </source>
</evidence>
<feature type="compositionally biased region" description="Basic and acidic residues" evidence="3">
    <location>
        <begin position="1173"/>
        <end position="1184"/>
    </location>
</feature>
<keyword evidence="2" id="KW-0378">Hydrolase</keyword>
<organism evidence="5">
    <name type="scientific">Tanacetum cinerariifolium</name>
    <name type="common">Dalmatian daisy</name>
    <name type="synonym">Chrysanthemum cinerariifolium</name>
    <dbReference type="NCBI Taxonomy" id="118510"/>
    <lineage>
        <taxon>Eukaryota</taxon>
        <taxon>Viridiplantae</taxon>
        <taxon>Streptophyta</taxon>
        <taxon>Embryophyta</taxon>
        <taxon>Tracheophyta</taxon>
        <taxon>Spermatophyta</taxon>
        <taxon>Magnoliopsida</taxon>
        <taxon>eudicotyledons</taxon>
        <taxon>Gunneridae</taxon>
        <taxon>Pentapetalae</taxon>
        <taxon>asterids</taxon>
        <taxon>campanulids</taxon>
        <taxon>Asterales</taxon>
        <taxon>Asteraceae</taxon>
        <taxon>Asteroideae</taxon>
        <taxon>Anthemideae</taxon>
        <taxon>Anthemidinae</taxon>
        <taxon>Tanacetum</taxon>
    </lineage>
</organism>
<keyword evidence="1" id="KW-0479">Metal-binding</keyword>
<evidence type="ECO:0000256" key="1">
    <source>
        <dbReference type="ARBA" id="ARBA00022723"/>
    </source>
</evidence>
<feature type="domain" description="Reverse transcriptase Ty1/copia-type" evidence="4">
    <location>
        <begin position="1212"/>
        <end position="1348"/>
    </location>
</feature>